<dbReference type="InterPro" id="IPR011335">
    <property type="entry name" value="Restrct_endonuc-II-like"/>
</dbReference>
<reference evidence="3" key="1">
    <citation type="journal article" date="2019" name="Int. J. Syst. Evol. Microbiol.">
        <title>The Global Catalogue of Microorganisms (GCM) 10K type strain sequencing project: providing services to taxonomists for standard genome sequencing and annotation.</title>
        <authorList>
            <consortium name="The Broad Institute Genomics Platform"/>
            <consortium name="The Broad Institute Genome Sequencing Center for Infectious Disease"/>
            <person name="Wu L."/>
            <person name="Ma J."/>
        </authorList>
    </citation>
    <scope>NUCLEOTIDE SEQUENCE [LARGE SCALE GENOMIC DNA]</scope>
    <source>
        <strain evidence="3">NBRC 108725</strain>
    </source>
</reference>
<dbReference type="Proteomes" id="UP001321498">
    <property type="component" value="Chromosome"/>
</dbReference>
<proteinExistence type="predicted"/>
<evidence type="ECO:0000313" key="2">
    <source>
        <dbReference type="EMBL" id="BDZ46197.1"/>
    </source>
</evidence>
<dbReference type="Pfam" id="PF04480">
    <property type="entry name" value="DUF559"/>
    <property type="match status" value="1"/>
</dbReference>
<dbReference type="SUPFAM" id="SSF52980">
    <property type="entry name" value="Restriction endonuclease-like"/>
    <property type="match status" value="1"/>
</dbReference>
<accession>A0ABM8GD56</accession>
<keyword evidence="3" id="KW-1185">Reference proteome</keyword>
<organism evidence="2 3">
    <name type="scientific">Naasia aerilata</name>
    <dbReference type="NCBI Taxonomy" id="1162966"/>
    <lineage>
        <taxon>Bacteria</taxon>
        <taxon>Bacillati</taxon>
        <taxon>Actinomycetota</taxon>
        <taxon>Actinomycetes</taxon>
        <taxon>Micrococcales</taxon>
        <taxon>Microbacteriaceae</taxon>
        <taxon>Naasia</taxon>
    </lineage>
</organism>
<dbReference type="Gene3D" id="3.40.960.10">
    <property type="entry name" value="VSR Endonuclease"/>
    <property type="match status" value="1"/>
</dbReference>
<evidence type="ECO:0000313" key="3">
    <source>
        <dbReference type="Proteomes" id="UP001321498"/>
    </source>
</evidence>
<protein>
    <recommendedName>
        <fullName evidence="1">DUF559 domain-containing protein</fullName>
    </recommendedName>
</protein>
<gene>
    <name evidence="2" type="ORF">GCM10025866_21060</name>
</gene>
<dbReference type="EMBL" id="AP027731">
    <property type="protein sequence ID" value="BDZ46197.1"/>
    <property type="molecule type" value="Genomic_DNA"/>
</dbReference>
<sequence>MLERCTAYSAVMAPWAFFSHQTAARIHGLPLPGREEEEPLHVCVWKPERAPRVEGIVGHHATLGSTETVMRRGWQVTAPAHTLRQLASTLSVDNLVILGDALVARDAPLCTLQDLAALLPGAGGSRGAVALREALQLIRVGSESPMETKLRLLLGRAGLPEPALNVNIYDRHGRFLARGDLMYEKERVVVEYDGDQHRSDRAQYERDVDRLERLTDEGWRVIRVLRDHLADPQAVLARVRSALAGR</sequence>
<name>A0ABM8GD56_9MICO</name>
<evidence type="ECO:0000259" key="1">
    <source>
        <dbReference type="Pfam" id="PF04480"/>
    </source>
</evidence>
<dbReference type="InterPro" id="IPR007569">
    <property type="entry name" value="DUF559"/>
</dbReference>
<feature type="domain" description="DUF559" evidence="1">
    <location>
        <begin position="180"/>
        <end position="243"/>
    </location>
</feature>